<comment type="caution">
    <text evidence="2">The sequence shown here is derived from an EMBL/GenBank/DDBJ whole genome shotgun (WGS) entry which is preliminary data.</text>
</comment>
<reference evidence="2" key="1">
    <citation type="journal article" date="2022" name="bioRxiv">
        <title>Sequencing and chromosome-scale assembly of the giantPleurodeles waltlgenome.</title>
        <authorList>
            <person name="Brown T."/>
            <person name="Elewa A."/>
            <person name="Iarovenko S."/>
            <person name="Subramanian E."/>
            <person name="Araus A.J."/>
            <person name="Petzold A."/>
            <person name="Susuki M."/>
            <person name="Suzuki K.-i.T."/>
            <person name="Hayashi T."/>
            <person name="Toyoda A."/>
            <person name="Oliveira C."/>
            <person name="Osipova E."/>
            <person name="Leigh N.D."/>
            <person name="Simon A."/>
            <person name="Yun M.H."/>
        </authorList>
    </citation>
    <scope>NUCLEOTIDE SEQUENCE</scope>
    <source>
        <strain evidence="2">20211129_DDA</strain>
        <tissue evidence="2">Liver</tissue>
    </source>
</reference>
<feature type="region of interest" description="Disordered" evidence="1">
    <location>
        <begin position="1"/>
        <end position="47"/>
    </location>
</feature>
<dbReference type="EMBL" id="JANPWB010000010">
    <property type="protein sequence ID" value="KAJ1136816.1"/>
    <property type="molecule type" value="Genomic_DNA"/>
</dbReference>
<name>A0AAV7Q8V7_PLEWA</name>
<evidence type="ECO:0000256" key="1">
    <source>
        <dbReference type="SAM" id="MobiDB-lite"/>
    </source>
</evidence>
<proteinExistence type="predicted"/>
<sequence>MRSFLTHPHPANPWHRNPRRGSLTSGNDPLTNWGTRMPRKPHAAPQSLHPNCRHLNYLNLSALPAFIISGLPPYGRWVCGRTIRHGFFLATVCCEQEIPPVLHIRTPQDVLVTAHAAILNVFVQPFKKSHSAGDIGPVGEMESFLNRVEMLALAPDLAQDLEREITVEELGKPIKALNRSKAPRRMDSL</sequence>
<organism evidence="2 3">
    <name type="scientific">Pleurodeles waltl</name>
    <name type="common">Iberian ribbed newt</name>
    <dbReference type="NCBI Taxonomy" id="8319"/>
    <lineage>
        <taxon>Eukaryota</taxon>
        <taxon>Metazoa</taxon>
        <taxon>Chordata</taxon>
        <taxon>Craniata</taxon>
        <taxon>Vertebrata</taxon>
        <taxon>Euteleostomi</taxon>
        <taxon>Amphibia</taxon>
        <taxon>Batrachia</taxon>
        <taxon>Caudata</taxon>
        <taxon>Salamandroidea</taxon>
        <taxon>Salamandridae</taxon>
        <taxon>Pleurodelinae</taxon>
        <taxon>Pleurodeles</taxon>
    </lineage>
</organism>
<feature type="compositionally biased region" description="Polar residues" evidence="1">
    <location>
        <begin position="22"/>
        <end position="34"/>
    </location>
</feature>
<accession>A0AAV7Q8V7</accession>
<dbReference type="Proteomes" id="UP001066276">
    <property type="component" value="Chromosome 6"/>
</dbReference>
<protein>
    <submittedName>
        <fullName evidence="2">Uncharacterized protein</fullName>
    </submittedName>
</protein>
<evidence type="ECO:0000313" key="2">
    <source>
        <dbReference type="EMBL" id="KAJ1136816.1"/>
    </source>
</evidence>
<dbReference type="AlphaFoldDB" id="A0AAV7Q8V7"/>
<evidence type="ECO:0000313" key="3">
    <source>
        <dbReference type="Proteomes" id="UP001066276"/>
    </source>
</evidence>
<keyword evidence="3" id="KW-1185">Reference proteome</keyword>
<gene>
    <name evidence="2" type="ORF">NDU88_003230</name>
</gene>